<evidence type="ECO:0000313" key="4">
    <source>
        <dbReference type="WBParaSite" id="SRDH1_95320.1"/>
    </source>
</evidence>
<feature type="coiled-coil region" evidence="1">
    <location>
        <begin position="93"/>
        <end position="120"/>
    </location>
</feature>
<sequence>MNHFHNVNSEYTNELRRPMSIPDKKIISTSHVNVVNNNWKSVNKPKLKISNQIRKNDKDFKQNLNKIQSTGQSIPRTNLCRLQDLCVEDRCKLNQLIMKLAEAQEALNRMDTKLKEQSIENNINKHDGMSKSNPFINSDTCPSSVEQNVYPSKTDQLITFYKTKLEHLENELSQLRCNFKKEQQSMPNCENNQSMETIIEIKPNIMNDVEQVAQLNQSNNNVNNFSKQSSSHIVDHNPQCNQHMNYNDMTTNCDMLQNMNISENNQHNIKSINNHNHTNSNNDSIVKSTNQTRNQIVTTFKQKNCSNFVPVWEFINANDNSIVNIQCIDTRSNQTIKKNTSIMTEPINMTIQSIHCSVEKSTQTIMNEFQDKYMRNYPGELNTSISTPTSLQSHVVLNNGNNKSLTNSSAQTDSVNHHYDYYNNNKTNRARKCAKVKIQNNQTRRSGEKRRRNIRNNRFVQKKSESFSSSSSSFSSSSSSNSSTPSSFLSKKNEKSDDDNIDTDRNNKVKLTSFQMPEGNHQIGQNVEKKLLNVSNDNYSMYNIQSNNQKTNILLPKDHGKQIGDISQSLPHCKIFQEQRDQRQLPQPSPSPPQQQQRQQNESIIEINSDKELESIIKLMNETFQDNDHIIKQTQTLLIQPYQQSKSITTHKQQQQQHYDHFYPSSYYHHEQDELWNDIIDNDCNISNMMEVNFEEEEEEGLLNDLFFIK</sequence>
<feature type="compositionally biased region" description="Polar residues" evidence="2">
    <location>
        <begin position="395"/>
        <end position="414"/>
    </location>
</feature>
<accession>A0AA85GEA4</accession>
<feature type="region of interest" description="Disordered" evidence="2">
    <location>
        <begin position="579"/>
        <end position="601"/>
    </location>
</feature>
<reference evidence="4" key="2">
    <citation type="submission" date="2023-11" db="UniProtKB">
        <authorList>
            <consortium name="WormBaseParasite"/>
        </authorList>
    </citation>
    <scope>IDENTIFICATION</scope>
</reference>
<dbReference type="WBParaSite" id="SRDH1_95320.1">
    <property type="protein sequence ID" value="SRDH1_95320.1"/>
    <property type="gene ID" value="SRDH1_95320"/>
</dbReference>
<feature type="coiled-coil region" evidence="1">
    <location>
        <begin position="158"/>
        <end position="185"/>
    </location>
</feature>
<keyword evidence="1" id="KW-0175">Coiled coil</keyword>
<protein>
    <submittedName>
        <fullName evidence="4">Uncharacterized protein</fullName>
    </submittedName>
</protein>
<feature type="compositionally biased region" description="Low complexity" evidence="2">
    <location>
        <begin position="466"/>
        <end position="490"/>
    </location>
</feature>
<evidence type="ECO:0000313" key="3">
    <source>
        <dbReference type="Proteomes" id="UP000050792"/>
    </source>
</evidence>
<dbReference type="Proteomes" id="UP000050792">
    <property type="component" value="Unassembled WGS sequence"/>
</dbReference>
<organism evidence="3 4">
    <name type="scientific">Schistosoma rodhaini</name>
    <dbReference type="NCBI Taxonomy" id="6188"/>
    <lineage>
        <taxon>Eukaryota</taxon>
        <taxon>Metazoa</taxon>
        <taxon>Spiralia</taxon>
        <taxon>Lophotrochozoa</taxon>
        <taxon>Platyhelminthes</taxon>
        <taxon>Trematoda</taxon>
        <taxon>Digenea</taxon>
        <taxon>Strigeidida</taxon>
        <taxon>Schistosomatoidea</taxon>
        <taxon>Schistosomatidae</taxon>
        <taxon>Schistosoma</taxon>
    </lineage>
</organism>
<evidence type="ECO:0000256" key="1">
    <source>
        <dbReference type="SAM" id="Coils"/>
    </source>
</evidence>
<feature type="region of interest" description="Disordered" evidence="2">
    <location>
        <begin position="395"/>
        <end position="506"/>
    </location>
</feature>
<proteinExistence type="predicted"/>
<evidence type="ECO:0000256" key="2">
    <source>
        <dbReference type="SAM" id="MobiDB-lite"/>
    </source>
</evidence>
<reference evidence="3" key="1">
    <citation type="submission" date="2022-06" db="EMBL/GenBank/DDBJ databases">
        <authorList>
            <person name="Berger JAMES D."/>
            <person name="Berger JAMES D."/>
        </authorList>
    </citation>
    <scope>NUCLEOTIDE SEQUENCE [LARGE SCALE GENOMIC DNA]</scope>
</reference>
<dbReference type="AlphaFoldDB" id="A0AA85GEA4"/>
<keyword evidence="3" id="KW-1185">Reference proteome</keyword>
<name>A0AA85GEA4_9TREM</name>